<dbReference type="InterPro" id="IPR013786">
    <property type="entry name" value="AcylCoA_DH/ox_N"/>
</dbReference>
<feature type="domain" description="Acyl-CoA dehydrogenase/oxidase C-terminal" evidence="7">
    <location>
        <begin position="231"/>
        <end position="399"/>
    </location>
</feature>
<evidence type="ECO:0000259" key="9">
    <source>
        <dbReference type="Pfam" id="PF02771"/>
    </source>
</evidence>
<dbReference type="InterPro" id="IPR052161">
    <property type="entry name" value="Mycobact_Acyl-CoA_DH"/>
</dbReference>
<dbReference type="GO" id="GO:0018515">
    <property type="term" value="F:pimeloyl-CoA dehydrogenase activity"/>
    <property type="evidence" value="ECO:0007669"/>
    <property type="project" value="UniProtKB-EC"/>
</dbReference>
<dbReference type="InterPro" id="IPR037069">
    <property type="entry name" value="AcylCoA_DH/ox_N_sf"/>
</dbReference>
<dbReference type="PANTHER" id="PTHR43292:SF3">
    <property type="entry name" value="ACYL-COA DEHYDROGENASE FADE29"/>
    <property type="match status" value="1"/>
</dbReference>
<dbReference type="Proteomes" id="UP000184749">
    <property type="component" value="Plasmid pRgalIE4872d"/>
</dbReference>
<dbReference type="InterPro" id="IPR009075">
    <property type="entry name" value="AcylCo_DH/oxidase_C"/>
</dbReference>
<reference evidence="10 11" key="1">
    <citation type="submission" date="2016-09" db="EMBL/GenBank/DDBJ databases">
        <title>The complete genome sequences of Rhizobium gallicum, symbiovars gallicum and phaseoli, symbionts associated to common bean (Phaseolus vulgaris).</title>
        <authorList>
            <person name="Bustos P."/>
            <person name="Santamaria R.I."/>
            <person name="Perez-Carrascal O.M."/>
            <person name="Juarez S."/>
            <person name="Lozano L."/>
            <person name="Martinez-Flores I."/>
            <person name="Martinez-Romero E."/>
            <person name="Cevallos M."/>
            <person name="Romero D."/>
            <person name="Davila G."/>
            <person name="Gonzalez V."/>
        </authorList>
    </citation>
    <scope>NUCLEOTIDE SEQUENCE [LARGE SCALE GENOMIC DNA]</scope>
    <source>
        <strain evidence="10 11">IE4872</strain>
        <plasmid evidence="11">prgalie4872d</plasmid>
    </source>
</reference>
<dbReference type="Gene3D" id="2.40.110.10">
    <property type="entry name" value="Butyryl-CoA Dehydrogenase, subunit A, domain 2"/>
    <property type="match status" value="1"/>
</dbReference>
<keyword evidence="4 6" id="KW-0274">FAD</keyword>
<evidence type="ECO:0000259" key="7">
    <source>
        <dbReference type="Pfam" id="PF00441"/>
    </source>
</evidence>
<organism evidence="10 11">
    <name type="scientific">Rhizobium gallicum</name>
    <dbReference type="NCBI Taxonomy" id="56730"/>
    <lineage>
        <taxon>Bacteria</taxon>
        <taxon>Pseudomonadati</taxon>
        <taxon>Pseudomonadota</taxon>
        <taxon>Alphaproteobacteria</taxon>
        <taxon>Hyphomicrobiales</taxon>
        <taxon>Rhizobiaceae</taxon>
        <taxon>Rhizobium/Agrobacterium group</taxon>
        <taxon>Rhizobium</taxon>
    </lineage>
</organism>
<sequence length="402" mass="45055">MEQHESTDIGEFREQIRQFLRDNLPADMAYRGQNGFLSSREDALGWQKILAMKGWSVPHWPVEYGGPGWSAVERYVFDEECYLAGAPLVNTGGVALLAPVIYTFGSEEQKQRFLPDIREGNVFWVQGFSEPGAGSDLASLRTTAVRDGDDYIINGQKIWTSFALYGDWNFVLVRTDPAAKKQAGISFILLDLKTPGVTIRPIETLEGSHHLAEVFYDNVRVPAKNLVGEENKGWDYTKFLLFSERTFYGAEAPALKRYLSKAKRYAMQQSLNGRPLIEEPVFASRLAELEIEVMALDTSVNRVIAHGTFDRNGGSAIGSILKVRGTELHQKLCDLLVDIIGDYGAYFYPDSNEKPEYRALLHPGPSYAPGLTGELLYRRASSIYGGANEVQRNIISKSLFRF</sequence>
<keyword evidence="3 6" id="KW-0285">Flavoprotein</keyword>
<feature type="domain" description="Acyl-CoA dehydrogenase/oxidase N-terminal" evidence="9">
    <location>
        <begin position="11"/>
        <end position="120"/>
    </location>
</feature>
<dbReference type="Gene3D" id="1.10.540.10">
    <property type="entry name" value="Acyl-CoA dehydrogenase/oxidase, N-terminal domain"/>
    <property type="match status" value="1"/>
</dbReference>
<evidence type="ECO:0000313" key="11">
    <source>
        <dbReference type="Proteomes" id="UP000184749"/>
    </source>
</evidence>
<geneLocation type="plasmid" evidence="11">
    <name>prgalie4872d</name>
</geneLocation>
<keyword evidence="5 6" id="KW-0560">Oxidoreductase</keyword>
<dbReference type="InterPro" id="IPR036250">
    <property type="entry name" value="AcylCo_DH-like_C"/>
</dbReference>
<dbReference type="InterPro" id="IPR009100">
    <property type="entry name" value="AcylCoA_DH/oxidase_NM_dom_sf"/>
</dbReference>
<evidence type="ECO:0000256" key="2">
    <source>
        <dbReference type="ARBA" id="ARBA00009347"/>
    </source>
</evidence>
<dbReference type="Pfam" id="PF00441">
    <property type="entry name" value="Acyl-CoA_dh_1"/>
    <property type="match status" value="1"/>
</dbReference>
<dbReference type="SUPFAM" id="SSF47203">
    <property type="entry name" value="Acyl-CoA dehydrogenase C-terminal domain-like"/>
    <property type="match status" value="1"/>
</dbReference>
<dbReference type="Pfam" id="PF02771">
    <property type="entry name" value="Acyl-CoA_dh_N"/>
    <property type="match status" value="1"/>
</dbReference>
<evidence type="ECO:0000256" key="3">
    <source>
        <dbReference type="ARBA" id="ARBA00022630"/>
    </source>
</evidence>
<dbReference type="Pfam" id="PF02770">
    <property type="entry name" value="Acyl-CoA_dh_M"/>
    <property type="match status" value="1"/>
</dbReference>
<evidence type="ECO:0000256" key="5">
    <source>
        <dbReference type="ARBA" id="ARBA00023002"/>
    </source>
</evidence>
<evidence type="ECO:0000313" key="10">
    <source>
        <dbReference type="EMBL" id="APO70709.1"/>
    </source>
</evidence>
<feature type="domain" description="Acyl-CoA oxidase/dehydrogenase middle" evidence="8">
    <location>
        <begin position="127"/>
        <end position="219"/>
    </location>
</feature>
<dbReference type="GO" id="GO:0050660">
    <property type="term" value="F:flavin adenine dinucleotide binding"/>
    <property type="evidence" value="ECO:0007669"/>
    <property type="project" value="InterPro"/>
</dbReference>
<dbReference type="FunFam" id="2.40.110.10:FF:000011">
    <property type="entry name" value="Acyl-CoA dehydrogenase FadE34"/>
    <property type="match status" value="1"/>
</dbReference>
<dbReference type="Gene3D" id="1.20.140.10">
    <property type="entry name" value="Butyryl-CoA Dehydrogenase, subunit A, domain 3"/>
    <property type="match status" value="1"/>
</dbReference>
<evidence type="ECO:0000256" key="6">
    <source>
        <dbReference type="RuleBase" id="RU362125"/>
    </source>
</evidence>
<keyword evidence="10" id="KW-0614">Plasmid</keyword>
<comment type="cofactor">
    <cofactor evidence="1 6">
        <name>FAD</name>
        <dbReference type="ChEBI" id="CHEBI:57692"/>
    </cofactor>
</comment>
<gene>
    <name evidence="10" type="ORF">IE4872_PD00168</name>
</gene>
<dbReference type="GO" id="GO:0005886">
    <property type="term" value="C:plasma membrane"/>
    <property type="evidence" value="ECO:0007669"/>
    <property type="project" value="TreeGrafter"/>
</dbReference>
<dbReference type="InterPro" id="IPR006091">
    <property type="entry name" value="Acyl-CoA_Oxase/DH_mid-dom"/>
</dbReference>
<comment type="similarity">
    <text evidence="2 6">Belongs to the acyl-CoA dehydrogenase family.</text>
</comment>
<dbReference type="EC" id="1.3.1.62" evidence="10"/>
<protein>
    <submittedName>
        <fullName evidence="10">Pimeloyl-CoA dehydrogenase large subunit protein</fullName>
        <ecNumber evidence="10">1.3.1.62</ecNumber>
    </submittedName>
</protein>
<proteinExistence type="inferred from homology"/>
<evidence type="ECO:0000259" key="8">
    <source>
        <dbReference type="Pfam" id="PF02770"/>
    </source>
</evidence>
<dbReference type="RefSeq" id="WP_074071170.1">
    <property type="nucleotide sequence ID" value="NZ_CP017105.1"/>
</dbReference>
<dbReference type="EMBL" id="CP017105">
    <property type="protein sequence ID" value="APO70709.1"/>
    <property type="molecule type" value="Genomic_DNA"/>
</dbReference>
<dbReference type="PANTHER" id="PTHR43292">
    <property type="entry name" value="ACYL-COA DEHYDROGENASE"/>
    <property type="match status" value="1"/>
</dbReference>
<name>A0A1L5NS88_9HYPH</name>
<evidence type="ECO:0000256" key="1">
    <source>
        <dbReference type="ARBA" id="ARBA00001974"/>
    </source>
</evidence>
<dbReference type="InterPro" id="IPR046373">
    <property type="entry name" value="Acyl-CoA_Oxase/DH_mid-dom_sf"/>
</dbReference>
<dbReference type="AlphaFoldDB" id="A0A1L5NS88"/>
<evidence type="ECO:0000256" key="4">
    <source>
        <dbReference type="ARBA" id="ARBA00022827"/>
    </source>
</evidence>
<dbReference type="SUPFAM" id="SSF56645">
    <property type="entry name" value="Acyl-CoA dehydrogenase NM domain-like"/>
    <property type="match status" value="1"/>
</dbReference>
<accession>A0A1L5NS88</accession>